<keyword evidence="20" id="KW-1185">Reference proteome</keyword>
<evidence type="ECO:0000256" key="10">
    <source>
        <dbReference type="ARBA" id="ARBA00023077"/>
    </source>
</evidence>
<evidence type="ECO:0000256" key="8">
    <source>
        <dbReference type="ARBA" id="ARBA00023004"/>
    </source>
</evidence>
<evidence type="ECO:0000256" key="1">
    <source>
        <dbReference type="ARBA" id="ARBA00004571"/>
    </source>
</evidence>
<evidence type="ECO:0000256" key="15">
    <source>
        <dbReference type="RuleBase" id="RU003357"/>
    </source>
</evidence>
<comment type="subcellular location">
    <subcellularLocation>
        <location evidence="1 14">Cell outer membrane</location>
        <topology evidence="1 14">Multi-pass membrane protein</topology>
    </subcellularLocation>
</comment>
<dbReference type="RefSeq" id="WP_073109476.1">
    <property type="nucleotide sequence ID" value="NZ_FQXE01000021.1"/>
</dbReference>
<keyword evidence="5" id="KW-0410">Iron transport</keyword>
<evidence type="ECO:0000256" key="7">
    <source>
        <dbReference type="ARBA" id="ARBA00022729"/>
    </source>
</evidence>
<dbReference type="InterPro" id="IPR036942">
    <property type="entry name" value="Beta-barrel_TonB_sf"/>
</dbReference>
<keyword evidence="6 14" id="KW-0812">Transmembrane</keyword>
<feature type="compositionally biased region" description="Polar residues" evidence="16">
    <location>
        <begin position="518"/>
        <end position="528"/>
    </location>
</feature>
<evidence type="ECO:0000259" key="18">
    <source>
        <dbReference type="Pfam" id="PF07715"/>
    </source>
</evidence>
<dbReference type="CDD" id="cd01347">
    <property type="entry name" value="ligand_gated_channel"/>
    <property type="match status" value="1"/>
</dbReference>
<feature type="domain" description="TonB-dependent receptor plug" evidence="18">
    <location>
        <begin position="85"/>
        <end position="183"/>
    </location>
</feature>
<feature type="domain" description="TonB-dependent receptor-like beta-barrel" evidence="17">
    <location>
        <begin position="259"/>
        <end position="712"/>
    </location>
</feature>
<feature type="region of interest" description="Disordered" evidence="16">
    <location>
        <begin position="517"/>
        <end position="545"/>
    </location>
</feature>
<dbReference type="STRING" id="658167.SAMN04488135_12137"/>
<sequence>MSEKLMAQQYSPVAGLISSASFAPSFKRSMLSGAIVTGALAIGPAHGQQAGGDPAQLSPVTVQGQGVAPYQAPAKATSPKMTAPLRDTPRSVIVVSEELIKDRGATSLQDVLRTTPGITFGSGEGGTPTGDRPFIRGYEASTDIFIDGVRDYARGSHETFNLESVEVLKGPSSAYTGRGGTGGSINLVTKSPKLHDFFEASGGYGTDGQWRSTADGNYAFTDSAAFRLNLMKMGGEVAGRDGLTMDRWGVAPSLAFGLGTPTRVILSYAHIENNDMPDLGVPFQNKARPGRTTPPDVDRDNFYGRHHVDFRKNVFDTATAQIEHDLNDKFTVRNVSRYGKTLNHYLMTRPSFDNCVAASGAPCSTEGPGVQFTRADRARWRSSESLVNQTDVYGELYTGALKHNIAAGFEFGKEDIYTRNVAGLPGSDRDSLYNPNPGKHYSYSLTYGPRSKDGDIKTRSVYLFDTIEFSKAWSANLGLRHDNFRVANPSASRSDNFWNYQLGLIYKPAPNGSIYLSHGTSSNPSGENLGQAGGADGPAGAATLNDLKPEKSRSWELGTKWDVFDERLSLTGAIFQTDKTDARSTDPLTGDVSLSGSNRVRGLELGATGAITPKWQVWAGYSYLDPKIKEYRNGNNVFDGKQMKFIAKQSMSLWSTYKVLPQFTLGAGATYLGERFVDDENVYELPSYWRYDAMARYEFNKSFALQLNVNNISDNELYDASHVGIFANVAAGRSYMLTATYRYD</sequence>
<dbReference type="InterPro" id="IPR012910">
    <property type="entry name" value="Plug_dom"/>
</dbReference>
<dbReference type="Proteomes" id="UP000184226">
    <property type="component" value="Unassembled WGS sequence"/>
</dbReference>
<keyword evidence="9" id="KW-0406">Ion transport</keyword>
<dbReference type="AlphaFoldDB" id="A0A1M6A712"/>
<keyword evidence="12 19" id="KW-0675">Receptor</keyword>
<evidence type="ECO:0000313" key="20">
    <source>
        <dbReference type="Proteomes" id="UP000184226"/>
    </source>
</evidence>
<reference evidence="19 20" key="1">
    <citation type="submission" date="2016-11" db="EMBL/GenBank/DDBJ databases">
        <authorList>
            <person name="Jaros S."/>
            <person name="Januszkiewicz K."/>
            <person name="Wedrychowicz H."/>
        </authorList>
    </citation>
    <scope>NUCLEOTIDE SEQUENCE [LARGE SCALE GENOMIC DNA]</scope>
    <source>
        <strain evidence="19 20">CGMCC 1.10190</strain>
    </source>
</reference>
<keyword evidence="13 14" id="KW-0998">Cell outer membrane</keyword>
<keyword evidence="10 15" id="KW-0798">TonB box</keyword>
<comment type="similarity">
    <text evidence="2 14 15">Belongs to the TonB-dependent receptor family.</text>
</comment>
<dbReference type="Pfam" id="PF07715">
    <property type="entry name" value="Plug"/>
    <property type="match status" value="1"/>
</dbReference>
<dbReference type="GO" id="GO:0009279">
    <property type="term" value="C:cell outer membrane"/>
    <property type="evidence" value="ECO:0007669"/>
    <property type="project" value="UniProtKB-SubCell"/>
</dbReference>
<evidence type="ECO:0000256" key="16">
    <source>
        <dbReference type="SAM" id="MobiDB-lite"/>
    </source>
</evidence>
<dbReference type="SUPFAM" id="SSF56935">
    <property type="entry name" value="Porins"/>
    <property type="match status" value="1"/>
</dbReference>
<keyword evidence="3 14" id="KW-0813">Transport</keyword>
<evidence type="ECO:0000256" key="3">
    <source>
        <dbReference type="ARBA" id="ARBA00022448"/>
    </source>
</evidence>
<dbReference type="Gene3D" id="2.170.130.10">
    <property type="entry name" value="TonB-dependent receptor, plug domain"/>
    <property type="match status" value="1"/>
</dbReference>
<evidence type="ECO:0000313" key="19">
    <source>
        <dbReference type="EMBL" id="SHI32236.1"/>
    </source>
</evidence>
<evidence type="ECO:0000256" key="4">
    <source>
        <dbReference type="ARBA" id="ARBA00022452"/>
    </source>
</evidence>
<dbReference type="Gene3D" id="2.40.170.20">
    <property type="entry name" value="TonB-dependent receptor, beta-barrel domain"/>
    <property type="match status" value="1"/>
</dbReference>
<dbReference type="GO" id="GO:0015891">
    <property type="term" value="P:siderophore transport"/>
    <property type="evidence" value="ECO:0007669"/>
    <property type="project" value="InterPro"/>
</dbReference>
<dbReference type="InterPro" id="IPR037066">
    <property type="entry name" value="Plug_dom_sf"/>
</dbReference>
<keyword evidence="7" id="KW-0732">Signal</keyword>
<accession>A0A1M6A712</accession>
<evidence type="ECO:0000256" key="6">
    <source>
        <dbReference type="ARBA" id="ARBA00022692"/>
    </source>
</evidence>
<dbReference type="InterPro" id="IPR039426">
    <property type="entry name" value="TonB-dep_rcpt-like"/>
</dbReference>
<name>A0A1M6A712_9BURK</name>
<dbReference type="PANTHER" id="PTHR32552:SF89">
    <property type="entry name" value="CATECHOLATE SIDEROPHORE RECEPTOR FIU"/>
    <property type="match status" value="1"/>
</dbReference>
<dbReference type="GO" id="GO:0015344">
    <property type="term" value="F:siderophore uptake transmembrane transporter activity"/>
    <property type="evidence" value="ECO:0007669"/>
    <property type="project" value="TreeGrafter"/>
</dbReference>
<proteinExistence type="inferred from homology"/>
<dbReference type="FunFam" id="2.170.130.10:FF:000001">
    <property type="entry name" value="Catecholate siderophore TonB-dependent receptor"/>
    <property type="match status" value="1"/>
</dbReference>
<keyword evidence="8" id="KW-0408">Iron</keyword>
<evidence type="ECO:0000259" key="17">
    <source>
        <dbReference type="Pfam" id="PF00593"/>
    </source>
</evidence>
<dbReference type="GO" id="GO:0038023">
    <property type="term" value="F:signaling receptor activity"/>
    <property type="evidence" value="ECO:0007669"/>
    <property type="project" value="InterPro"/>
</dbReference>
<evidence type="ECO:0000256" key="12">
    <source>
        <dbReference type="ARBA" id="ARBA00023170"/>
    </source>
</evidence>
<dbReference type="EMBL" id="FQXE01000021">
    <property type="protein sequence ID" value="SHI32236.1"/>
    <property type="molecule type" value="Genomic_DNA"/>
</dbReference>
<dbReference type="NCBIfam" id="TIGR01783">
    <property type="entry name" value="TonB-siderophor"/>
    <property type="match status" value="1"/>
</dbReference>
<evidence type="ECO:0000256" key="13">
    <source>
        <dbReference type="ARBA" id="ARBA00023237"/>
    </source>
</evidence>
<organism evidence="19 20">
    <name type="scientific">Pollutimonas bauzanensis</name>
    <dbReference type="NCBI Taxonomy" id="658167"/>
    <lineage>
        <taxon>Bacteria</taxon>
        <taxon>Pseudomonadati</taxon>
        <taxon>Pseudomonadota</taxon>
        <taxon>Betaproteobacteria</taxon>
        <taxon>Burkholderiales</taxon>
        <taxon>Alcaligenaceae</taxon>
        <taxon>Pollutimonas</taxon>
    </lineage>
</organism>
<keyword evidence="11 14" id="KW-0472">Membrane</keyword>
<dbReference type="PANTHER" id="PTHR32552">
    <property type="entry name" value="FERRICHROME IRON RECEPTOR-RELATED"/>
    <property type="match status" value="1"/>
</dbReference>
<evidence type="ECO:0000256" key="5">
    <source>
        <dbReference type="ARBA" id="ARBA00022496"/>
    </source>
</evidence>
<keyword evidence="4 14" id="KW-1134">Transmembrane beta strand</keyword>
<evidence type="ECO:0000256" key="14">
    <source>
        <dbReference type="PROSITE-ProRule" id="PRU01360"/>
    </source>
</evidence>
<dbReference type="PROSITE" id="PS52016">
    <property type="entry name" value="TONB_DEPENDENT_REC_3"/>
    <property type="match status" value="1"/>
</dbReference>
<evidence type="ECO:0000256" key="11">
    <source>
        <dbReference type="ARBA" id="ARBA00023136"/>
    </source>
</evidence>
<protein>
    <submittedName>
        <fullName evidence="19">Catecholate siderophore receptor</fullName>
    </submittedName>
</protein>
<evidence type="ECO:0000256" key="9">
    <source>
        <dbReference type="ARBA" id="ARBA00023065"/>
    </source>
</evidence>
<dbReference type="Pfam" id="PF00593">
    <property type="entry name" value="TonB_dep_Rec_b-barrel"/>
    <property type="match status" value="1"/>
</dbReference>
<dbReference type="InterPro" id="IPR000531">
    <property type="entry name" value="Beta-barrel_TonB"/>
</dbReference>
<dbReference type="InterPro" id="IPR010105">
    <property type="entry name" value="TonB_sidphr_rcpt"/>
</dbReference>
<gene>
    <name evidence="19" type="ORF">SAMN04488135_12137</name>
</gene>
<evidence type="ECO:0000256" key="2">
    <source>
        <dbReference type="ARBA" id="ARBA00009810"/>
    </source>
</evidence>